<proteinExistence type="predicted"/>
<sequence>MSFLAGPSQWRRHVTRFVRGQQLRALRLQNSPSVLVPEQVTEATGHFSGRGERRQASVSPSPGPGSVAIRTPQ</sequence>
<reference evidence="2" key="2">
    <citation type="submission" date="2020-12" db="EMBL/GenBank/DDBJ databases">
        <authorList>
            <person name="Kanost M."/>
        </authorList>
    </citation>
    <scope>NUCLEOTIDE SEQUENCE</scope>
</reference>
<accession>A0A922CWC8</accession>
<reference evidence="2" key="1">
    <citation type="journal article" date="2016" name="Insect Biochem. Mol. Biol.">
        <title>Multifaceted biological insights from a draft genome sequence of the tobacco hornworm moth, Manduca sexta.</title>
        <authorList>
            <person name="Kanost M.R."/>
            <person name="Arrese E.L."/>
            <person name="Cao X."/>
            <person name="Chen Y.R."/>
            <person name="Chellapilla S."/>
            <person name="Goldsmith M.R."/>
            <person name="Grosse-Wilde E."/>
            <person name="Heckel D.G."/>
            <person name="Herndon N."/>
            <person name="Jiang H."/>
            <person name="Papanicolaou A."/>
            <person name="Qu J."/>
            <person name="Soulages J.L."/>
            <person name="Vogel H."/>
            <person name="Walters J."/>
            <person name="Waterhouse R.M."/>
            <person name="Ahn S.J."/>
            <person name="Almeida F.C."/>
            <person name="An C."/>
            <person name="Aqrawi P."/>
            <person name="Bretschneider A."/>
            <person name="Bryant W.B."/>
            <person name="Bucks S."/>
            <person name="Chao H."/>
            <person name="Chevignon G."/>
            <person name="Christen J.M."/>
            <person name="Clarke D.F."/>
            <person name="Dittmer N.T."/>
            <person name="Ferguson L.C.F."/>
            <person name="Garavelou S."/>
            <person name="Gordon K.H.J."/>
            <person name="Gunaratna R.T."/>
            <person name="Han Y."/>
            <person name="Hauser F."/>
            <person name="He Y."/>
            <person name="Heidel-Fischer H."/>
            <person name="Hirsh A."/>
            <person name="Hu Y."/>
            <person name="Jiang H."/>
            <person name="Kalra D."/>
            <person name="Klinner C."/>
            <person name="Konig C."/>
            <person name="Kovar C."/>
            <person name="Kroll A.R."/>
            <person name="Kuwar S.S."/>
            <person name="Lee S.L."/>
            <person name="Lehman R."/>
            <person name="Li K."/>
            <person name="Li Z."/>
            <person name="Liang H."/>
            <person name="Lovelace S."/>
            <person name="Lu Z."/>
            <person name="Mansfield J.H."/>
            <person name="McCulloch K.J."/>
            <person name="Mathew T."/>
            <person name="Morton B."/>
            <person name="Muzny D.M."/>
            <person name="Neunemann D."/>
            <person name="Ongeri F."/>
            <person name="Pauchet Y."/>
            <person name="Pu L.L."/>
            <person name="Pyrousis I."/>
            <person name="Rao X.J."/>
            <person name="Redding A."/>
            <person name="Roesel C."/>
            <person name="Sanchez-Gracia A."/>
            <person name="Schaack S."/>
            <person name="Shukla A."/>
            <person name="Tetreau G."/>
            <person name="Wang Y."/>
            <person name="Xiong G.H."/>
            <person name="Traut W."/>
            <person name="Walsh T.K."/>
            <person name="Worley K.C."/>
            <person name="Wu D."/>
            <person name="Wu W."/>
            <person name="Wu Y.Q."/>
            <person name="Zhang X."/>
            <person name="Zou Z."/>
            <person name="Zucker H."/>
            <person name="Briscoe A.D."/>
            <person name="Burmester T."/>
            <person name="Clem R.J."/>
            <person name="Feyereisen R."/>
            <person name="Grimmelikhuijzen C.J.P."/>
            <person name="Hamodrakas S.J."/>
            <person name="Hansson B.S."/>
            <person name="Huguet E."/>
            <person name="Jermiin L.S."/>
            <person name="Lan Q."/>
            <person name="Lehman H.K."/>
            <person name="Lorenzen M."/>
            <person name="Merzendorfer H."/>
            <person name="Michalopoulos I."/>
            <person name="Morton D.B."/>
            <person name="Muthukrishnan S."/>
            <person name="Oakeshott J.G."/>
            <person name="Palmer W."/>
            <person name="Park Y."/>
            <person name="Passarelli A.L."/>
            <person name="Rozas J."/>
            <person name="Schwartz L.M."/>
            <person name="Smith W."/>
            <person name="Southgate A."/>
            <person name="Vilcinskas A."/>
            <person name="Vogt R."/>
            <person name="Wang P."/>
            <person name="Werren J."/>
            <person name="Yu X.Q."/>
            <person name="Zhou J.J."/>
            <person name="Brown S.J."/>
            <person name="Scherer S.E."/>
            <person name="Richards S."/>
            <person name="Blissard G.W."/>
        </authorList>
    </citation>
    <scope>NUCLEOTIDE SEQUENCE</scope>
</reference>
<feature type="compositionally biased region" description="Low complexity" evidence="1">
    <location>
        <begin position="57"/>
        <end position="67"/>
    </location>
</feature>
<organism evidence="2 3">
    <name type="scientific">Manduca sexta</name>
    <name type="common">Tobacco hawkmoth</name>
    <name type="synonym">Tobacco hornworm</name>
    <dbReference type="NCBI Taxonomy" id="7130"/>
    <lineage>
        <taxon>Eukaryota</taxon>
        <taxon>Metazoa</taxon>
        <taxon>Ecdysozoa</taxon>
        <taxon>Arthropoda</taxon>
        <taxon>Hexapoda</taxon>
        <taxon>Insecta</taxon>
        <taxon>Pterygota</taxon>
        <taxon>Neoptera</taxon>
        <taxon>Endopterygota</taxon>
        <taxon>Lepidoptera</taxon>
        <taxon>Glossata</taxon>
        <taxon>Ditrysia</taxon>
        <taxon>Bombycoidea</taxon>
        <taxon>Sphingidae</taxon>
        <taxon>Sphinginae</taxon>
        <taxon>Sphingini</taxon>
        <taxon>Manduca</taxon>
    </lineage>
</organism>
<feature type="region of interest" description="Disordered" evidence="1">
    <location>
        <begin position="37"/>
        <end position="73"/>
    </location>
</feature>
<evidence type="ECO:0000256" key="1">
    <source>
        <dbReference type="SAM" id="MobiDB-lite"/>
    </source>
</evidence>
<dbReference type="AlphaFoldDB" id="A0A922CWC8"/>
<evidence type="ECO:0000313" key="2">
    <source>
        <dbReference type="EMBL" id="KAG6460822.1"/>
    </source>
</evidence>
<protein>
    <submittedName>
        <fullName evidence="2">Uncharacterized protein</fullName>
    </submittedName>
</protein>
<name>A0A922CWC8_MANSE</name>
<comment type="caution">
    <text evidence="2">The sequence shown here is derived from an EMBL/GenBank/DDBJ whole genome shotgun (WGS) entry which is preliminary data.</text>
</comment>
<dbReference type="Proteomes" id="UP000791440">
    <property type="component" value="Unassembled WGS sequence"/>
</dbReference>
<keyword evidence="3" id="KW-1185">Reference proteome</keyword>
<dbReference type="EMBL" id="JH668699">
    <property type="protein sequence ID" value="KAG6460822.1"/>
    <property type="molecule type" value="Genomic_DNA"/>
</dbReference>
<gene>
    <name evidence="2" type="ORF">O3G_MSEX012239</name>
</gene>
<evidence type="ECO:0000313" key="3">
    <source>
        <dbReference type="Proteomes" id="UP000791440"/>
    </source>
</evidence>